<protein>
    <submittedName>
        <fullName evidence="3">PASTA domain-containing protein</fullName>
    </submittedName>
</protein>
<accession>A0A315ZW41</accession>
<comment type="caution">
    <text evidence="3">The sequence shown here is derived from an EMBL/GenBank/DDBJ whole genome shotgun (WGS) entry which is preliminary data.</text>
</comment>
<reference evidence="3 4" key="1">
    <citation type="submission" date="2018-03" db="EMBL/GenBank/DDBJ databases">
        <title>Genomic Encyclopedia of Archaeal and Bacterial Type Strains, Phase II (KMG-II): from individual species to whole genera.</title>
        <authorList>
            <person name="Goeker M."/>
        </authorList>
    </citation>
    <scope>NUCLEOTIDE SEQUENCE [LARGE SCALE GENOMIC DNA]</scope>
    <source>
        <strain evidence="3 4">DSM 28229</strain>
    </source>
</reference>
<keyword evidence="4" id="KW-1185">Reference proteome</keyword>
<feature type="transmembrane region" description="Helical" evidence="1">
    <location>
        <begin position="12"/>
        <end position="32"/>
    </location>
</feature>
<name>A0A315ZW41_SEDFL</name>
<dbReference type="InterPro" id="IPR005543">
    <property type="entry name" value="PASTA_dom"/>
</dbReference>
<proteinExistence type="predicted"/>
<dbReference type="PROSITE" id="PS51178">
    <property type="entry name" value="PASTA"/>
    <property type="match status" value="2"/>
</dbReference>
<keyword evidence="1" id="KW-0472">Membrane</keyword>
<evidence type="ECO:0000256" key="1">
    <source>
        <dbReference type="SAM" id="Phobius"/>
    </source>
</evidence>
<keyword evidence="1" id="KW-0812">Transmembrane</keyword>
<dbReference type="OrthoDB" id="9803895at2"/>
<evidence type="ECO:0000313" key="4">
    <source>
        <dbReference type="Proteomes" id="UP000245535"/>
    </source>
</evidence>
<dbReference type="CDD" id="cd06577">
    <property type="entry name" value="PASTA_pknB"/>
    <property type="match status" value="2"/>
</dbReference>
<dbReference type="Proteomes" id="UP000245535">
    <property type="component" value="Unassembled WGS sequence"/>
</dbReference>
<evidence type="ECO:0000259" key="2">
    <source>
        <dbReference type="PROSITE" id="PS51178"/>
    </source>
</evidence>
<feature type="domain" description="PASTA" evidence="2">
    <location>
        <begin position="204"/>
        <end position="273"/>
    </location>
</feature>
<dbReference type="SMART" id="SM00740">
    <property type="entry name" value="PASTA"/>
    <property type="match status" value="2"/>
</dbReference>
<dbReference type="AlphaFoldDB" id="A0A315ZW41"/>
<sequence length="273" mass="29638">MLDKFKENSPLSLVLNIVIMSVIGGAVIWGFFNVFLPSVTDHGETIKVPDVDSLSYDQAISELQQAGLRFEIEDSSANNYNPDLPPMTVLSHTPTPGAKVKNNRRIYLTLNPTNPPIINMPQILGSGSSLKNAYVLLENSDLRIGRIKRVPDYVISGGEKKAIGINNILKVFVDGEEVTEQQILEGYKISKGASVDLEVGDGLGGAKGVVPNVYGLSEREAKREIVGAGFSLGKIRVVKADENVDSGSVIRQSPHSDSGEFRYGSRVQLWVAE</sequence>
<dbReference type="Gene3D" id="3.30.10.20">
    <property type="match status" value="2"/>
</dbReference>
<feature type="domain" description="PASTA" evidence="2">
    <location>
        <begin position="43"/>
        <end position="112"/>
    </location>
</feature>
<evidence type="ECO:0000313" key="3">
    <source>
        <dbReference type="EMBL" id="PWJ40893.1"/>
    </source>
</evidence>
<gene>
    <name evidence="3" type="ORF">BC781_104153</name>
</gene>
<dbReference type="EMBL" id="QGDO01000004">
    <property type="protein sequence ID" value="PWJ40893.1"/>
    <property type="molecule type" value="Genomic_DNA"/>
</dbReference>
<dbReference type="RefSeq" id="WP_109619734.1">
    <property type="nucleotide sequence ID" value="NZ_QGDO01000004.1"/>
</dbReference>
<dbReference type="Pfam" id="PF03793">
    <property type="entry name" value="PASTA"/>
    <property type="match status" value="2"/>
</dbReference>
<keyword evidence="1" id="KW-1133">Transmembrane helix</keyword>
<organism evidence="3 4">
    <name type="scientific">Sediminitomix flava</name>
    <dbReference type="NCBI Taxonomy" id="379075"/>
    <lineage>
        <taxon>Bacteria</taxon>
        <taxon>Pseudomonadati</taxon>
        <taxon>Bacteroidota</taxon>
        <taxon>Cytophagia</taxon>
        <taxon>Cytophagales</taxon>
        <taxon>Flammeovirgaceae</taxon>
        <taxon>Sediminitomix</taxon>
    </lineage>
</organism>